<feature type="transmembrane region" description="Helical" evidence="8">
    <location>
        <begin position="20"/>
        <end position="40"/>
    </location>
</feature>
<keyword evidence="2" id="KW-0813">Transport</keyword>
<keyword evidence="3" id="KW-1003">Cell membrane</keyword>
<evidence type="ECO:0000256" key="5">
    <source>
        <dbReference type="ARBA" id="ARBA00022692"/>
    </source>
</evidence>
<evidence type="ECO:0000256" key="4">
    <source>
        <dbReference type="ARBA" id="ARBA00022597"/>
    </source>
</evidence>
<evidence type="ECO:0000256" key="3">
    <source>
        <dbReference type="ARBA" id="ARBA00022475"/>
    </source>
</evidence>
<dbReference type="Pfam" id="PF13303">
    <property type="entry name" value="PTS_EIIC_2"/>
    <property type="match status" value="1"/>
</dbReference>
<dbReference type="GO" id="GO:0005886">
    <property type="term" value="C:plasma membrane"/>
    <property type="evidence" value="ECO:0007669"/>
    <property type="project" value="UniProtKB-SubCell"/>
</dbReference>
<keyword evidence="6 8" id="KW-1133">Transmembrane helix</keyword>
<feature type="transmembrane region" description="Helical" evidence="8">
    <location>
        <begin position="77"/>
        <end position="96"/>
    </location>
</feature>
<organism evidence="10 11">
    <name type="scientific">Bombilactobacillus apium</name>
    <dbReference type="NCBI Taxonomy" id="2675299"/>
    <lineage>
        <taxon>Bacteria</taxon>
        <taxon>Bacillati</taxon>
        <taxon>Bacillota</taxon>
        <taxon>Bacilli</taxon>
        <taxon>Lactobacillales</taxon>
        <taxon>Lactobacillaceae</taxon>
        <taxon>Bombilactobacillus</taxon>
    </lineage>
</organism>
<dbReference type="EMBL" id="JABZEC010000001">
    <property type="protein sequence ID" value="NVY95622.1"/>
    <property type="molecule type" value="Genomic_DNA"/>
</dbReference>
<feature type="transmembrane region" description="Helical" evidence="8">
    <location>
        <begin position="258"/>
        <end position="278"/>
    </location>
</feature>
<name>A0A850R4W3_9LACO</name>
<dbReference type="Proteomes" id="UP000563523">
    <property type="component" value="Unassembled WGS sequence"/>
</dbReference>
<keyword evidence="7 8" id="KW-0472">Membrane</keyword>
<sequence>MKIKSFLGPIVMNTLNGISMGVIVALIPGALVNQLIKFLLPSFPQLAFITTLTSLAALLLPMTSAACVGMVGKLSPIHTAALILAAVAGAGNFHFTKTGFQAQGSGDVINLALTIFLGYLLLELIGSRLQAYTILLVPLIVLVVAGGTGSLTLQPVSQIAQGIGIIINQFNTLQPVLMSVLMAIAFAFLIVSPISSVGIATAIGINGLAAGAANLGIVAASFALAIYGWKANSVGTSLAHFLGSPKIQMANLIKRPRLFLPILLNAGIAGGIGSFFQITGTPLSAGFGFSGLIGPLVALEGFHNNTWLNIGIIVLNFLILPITLSLVSNYLWQRKLHYFQASDFALNYE</sequence>
<evidence type="ECO:0000256" key="2">
    <source>
        <dbReference type="ARBA" id="ARBA00022448"/>
    </source>
</evidence>
<comment type="caution">
    <text evidence="10">The sequence shown here is derived from an EMBL/GenBank/DDBJ whole genome shotgun (WGS) entry which is preliminary data.</text>
</comment>
<keyword evidence="5 8" id="KW-0812">Transmembrane</keyword>
<evidence type="ECO:0000256" key="1">
    <source>
        <dbReference type="ARBA" id="ARBA00004651"/>
    </source>
</evidence>
<reference evidence="10 11" key="1">
    <citation type="submission" date="2020-06" db="EMBL/GenBank/DDBJ databases">
        <authorList>
            <person name="Kang J."/>
        </authorList>
    </citation>
    <scope>NUCLEOTIDE SEQUENCE [LARGE SCALE GENOMIC DNA]</scope>
    <source>
        <strain evidence="10 11">DCY120</strain>
    </source>
</reference>
<feature type="transmembrane region" description="Helical" evidence="8">
    <location>
        <begin position="132"/>
        <end position="156"/>
    </location>
</feature>
<protein>
    <submittedName>
        <fullName evidence="10">PTS sugar transporter subunit IIC</fullName>
    </submittedName>
</protein>
<feature type="transmembrane region" description="Helical" evidence="8">
    <location>
        <begin position="307"/>
        <end position="332"/>
    </location>
</feature>
<evidence type="ECO:0000256" key="8">
    <source>
        <dbReference type="SAM" id="Phobius"/>
    </source>
</evidence>
<proteinExistence type="predicted"/>
<evidence type="ECO:0000256" key="6">
    <source>
        <dbReference type="ARBA" id="ARBA00022989"/>
    </source>
</evidence>
<feature type="transmembrane region" description="Helical" evidence="8">
    <location>
        <begin position="108"/>
        <end position="126"/>
    </location>
</feature>
<gene>
    <name evidence="10" type="ORF">HU830_00155</name>
</gene>
<dbReference type="AlphaFoldDB" id="A0A850R4W3"/>
<feature type="transmembrane region" description="Helical" evidence="8">
    <location>
        <begin position="47"/>
        <end position="71"/>
    </location>
</feature>
<feature type="domain" description="Phosphotransferase system EIIC" evidence="9">
    <location>
        <begin position="12"/>
        <end position="345"/>
    </location>
</feature>
<dbReference type="GO" id="GO:0008982">
    <property type="term" value="F:protein-N(PI)-phosphohistidine-sugar phosphotransferase activity"/>
    <property type="evidence" value="ECO:0007669"/>
    <property type="project" value="InterPro"/>
</dbReference>
<evidence type="ECO:0000313" key="11">
    <source>
        <dbReference type="Proteomes" id="UP000563523"/>
    </source>
</evidence>
<feature type="transmembrane region" description="Helical" evidence="8">
    <location>
        <begin position="176"/>
        <end position="203"/>
    </location>
</feature>
<dbReference type="GO" id="GO:0009401">
    <property type="term" value="P:phosphoenolpyruvate-dependent sugar phosphotransferase system"/>
    <property type="evidence" value="ECO:0007669"/>
    <property type="project" value="InterPro"/>
</dbReference>
<keyword evidence="4 10" id="KW-0762">Sugar transport</keyword>
<evidence type="ECO:0000313" key="10">
    <source>
        <dbReference type="EMBL" id="NVY95622.1"/>
    </source>
</evidence>
<dbReference type="InterPro" id="IPR003352">
    <property type="entry name" value="PTS_EIIC"/>
</dbReference>
<feature type="transmembrane region" description="Helical" evidence="8">
    <location>
        <begin position="209"/>
        <end position="229"/>
    </location>
</feature>
<keyword evidence="11" id="KW-1185">Reference proteome</keyword>
<accession>A0A850R4W3</accession>
<comment type="subcellular location">
    <subcellularLocation>
        <location evidence="1">Cell membrane</location>
        <topology evidence="1">Multi-pass membrane protein</topology>
    </subcellularLocation>
</comment>
<evidence type="ECO:0000256" key="7">
    <source>
        <dbReference type="ARBA" id="ARBA00023136"/>
    </source>
</evidence>
<evidence type="ECO:0000259" key="9">
    <source>
        <dbReference type="Pfam" id="PF13303"/>
    </source>
</evidence>